<protein>
    <recommendedName>
        <fullName evidence="3">TerB family tellurite resistance protein</fullName>
    </recommendedName>
</protein>
<reference evidence="1" key="1">
    <citation type="submission" date="2022-07" db="EMBL/GenBank/DDBJ databases">
        <title>Isolation, identification, and degradation of a PFOSA degrading strain from sewage treatment plant.</title>
        <authorList>
            <person name="Zhang L."/>
            <person name="Huo Y."/>
        </authorList>
    </citation>
    <scope>NUCLEOTIDE SEQUENCE</scope>
    <source>
        <strain evidence="1">C1</strain>
    </source>
</reference>
<proteinExistence type="predicted"/>
<dbReference type="Proteomes" id="UP001059844">
    <property type="component" value="Chromosome"/>
</dbReference>
<accession>A0ABY5IUP7</accession>
<evidence type="ECO:0000313" key="1">
    <source>
        <dbReference type="EMBL" id="UUC45186.1"/>
    </source>
</evidence>
<gene>
    <name evidence="1" type="ORF">NOX80_16365</name>
</gene>
<name>A0ABY5IUP7_9FLAO</name>
<organism evidence="1 2">
    <name type="scientific">Flavobacterium cerinum</name>
    <dbReference type="NCBI Taxonomy" id="2502784"/>
    <lineage>
        <taxon>Bacteria</taxon>
        <taxon>Pseudomonadati</taxon>
        <taxon>Bacteroidota</taxon>
        <taxon>Flavobacteriia</taxon>
        <taxon>Flavobacteriales</taxon>
        <taxon>Flavobacteriaceae</taxon>
        <taxon>Flavobacterium</taxon>
    </lineage>
</organism>
<dbReference type="EMBL" id="CP101751">
    <property type="protein sequence ID" value="UUC45186.1"/>
    <property type="molecule type" value="Genomic_DNA"/>
</dbReference>
<evidence type="ECO:0008006" key="3">
    <source>
        <dbReference type="Google" id="ProtNLM"/>
    </source>
</evidence>
<sequence>MEAIAFITSLHQTVVNEDLKTYQDILSSDTKKITDKCWLPIVVMYQQFSNEEKENFLNFIRLIEVNTVSHVLGILDGSAYLDANQEEFRLICQSDDEVINGDLQDYFLGLEEDPEAIAEQKK</sequence>
<dbReference type="RefSeq" id="WP_256550877.1">
    <property type="nucleotide sequence ID" value="NZ_CP101751.1"/>
</dbReference>
<evidence type="ECO:0000313" key="2">
    <source>
        <dbReference type="Proteomes" id="UP001059844"/>
    </source>
</evidence>
<keyword evidence="2" id="KW-1185">Reference proteome</keyword>